<evidence type="ECO:0000313" key="1">
    <source>
        <dbReference type="EMBL" id="KAK8486641.1"/>
    </source>
</evidence>
<sequence>MAQSVNKNAKVWKVKGVSTNVEVGEPSNSLPDEQQHLGDPLQVSVVVEHQQISIEVVSSHVKVPDVIRDSVCQSPAVDPPLEATAEKNLDDVEFHPLVSSVSQEIKAQVKGAKKGFATSSRTVIVLNGGEQVIGITHRLAS</sequence>
<evidence type="ECO:0000313" key="2">
    <source>
        <dbReference type="Proteomes" id="UP001472677"/>
    </source>
</evidence>
<comment type="caution">
    <text evidence="1">The sequence shown here is derived from an EMBL/GenBank/DDBJ whole genome shotgun (WGS) entry which is preliminary data.</text>
</comment>
<dbReference type="EMBL" id="JBBPBM010001157">
    <property type="protein sequence ID" value="KAK8486641.1"/>
    <property type="molecule type" value="Genomic_DNA"/>
</dbReference>
<dbReference type="Proteomes" id="UP001472677">
    <property type="component" value="Unassembled WGS sequence"/>
</dbReference>
<keyword evidence="2" id="KW-1185">Reference proteome</keyword>
<gene>
    <name evidence="1" type="ORF">V6N12_038449</name>
</gene>
<organism evidence="1 2">
    <name type="scientific">Hibiscus sabdariffa</name>
    <name type="common">roselle</name>
    <dbReference type="NCBI Taxonomy" id="183260"/>
    <lineage>
        <taxon>Eukaryota</taxon>
        <taxon>Viridiplantae</taxon>
        <taxon>Streptophyta</taxon>
        <taxon>Embryophyta</taxon>
        <taxon>Tracheophyta</taxon>
        <taxon>Spermatophyta</taxon>
        <taxon>Magnoliopsida</taxon>
        <taxon>eudicotyledons</taxon>
        <taxon>Gunneridae</taxon>
        <taxon>Pentapetalae</taxon>
        <taxon>rosids</taxon>
        <taxon>malvids</taxon>
        <taxon>Malvales</taxon>
        <taxon>Malvaceae</taxon>
        <taxon>Malvoideae</taxon>
        <taxon>Hibiscus</taxon>
    </lineage>
</organism>
<name>A0ABR2A0Z2_9ROSI</name>
<protein>
    <submittedName>
        <fullName evidence="1">Uncharacterized protein</fullName>
    </submittedName>
</protein>
<accession>A0ABR2A0Z2</accession>
<reference evidence="1 2" key="1">
    <citation type="journal article" date="2024" name="G3 (Bethesda)">
        <title>Genome assembly of Hibiscus sabdariffa L. provides insights into metabolisms of medicinal natural products.</title>
        <authorList>
            <person name="Kim T."/>
        </authorList>
    </citation>
    <scope>NUCLEOTIDE SEQUENCE [LARGE SCALE GENOMIC DNA]</scope>
    <source>
        <strain evidence="1">TK-2024</strain>
        <tissue evidence="1">Old leaves</tissue>
    </source>
</reference>
<proteinExistence type="predicted"/>